<dbReference type="STRING" id="589924.Ferp_1759"/>
<protein>
    <submittedName>
        <fullName evidence="2">OsmC family protein</fullName>
    </submittedName>
</protein>
<dbReference type="EMBL" id="CP001899">
    <property type="protein sequence ID" value="ADC65903.1"/>
    <property type="molecule type" value="Genomic_DNA"/>
</dbReference>
<dbReference type="PANTHER" id="PTHR35368:SF1">
    <property type="entry name" value="HYDROPEROXIDE REDUCTASE"/>
    <property type="match status" value="1"/>
</dbReference>
<evidence type="ECO:0000313" key="3">
    <source>
        <dbReference type="Proteomes" id="UP000002613"/>
    </source>
</evidence>
<evidence type="ECO:0000256" key="1">
    <source>
        <dbReference type="SAM" id="Phobius"/>
    </source>
</evidence>
<dbReference type="GeneID" id="8779286"/>
<gene>
    <name evidence="2" type="ordered locus">Ferp_1759</name>
</gene>
<dbReference type="RefSeq" id="WP_012966242.1">
    <property type="nucleotide sequence ID" value="NC_013849.1"/>
</dbReference>
<organism evidence="2 3">
    <name type="scientific">Ferroglobus placidus (strain DSM 10642 / AEDII12DO)</name>
    <dbReference type="NCBI Taxonomy" id="589924"/>
    <lineage>
        <taxon>Archaea</taxon>
        <taxon>Methanobacteriati</taxon>
        <taxon>Methanobacteriota</taxon>
        <taxon>Archaeoglobi</taxon>
        <taxon>Archaeoglobales</taxon>
        <taxon>Archaeoglobaceae</taxon>
        <taxon>Ferroglobus</taxon>
    </lineage>
</organism>
<accession>D3RZJ0</accession>
<dbReference type="PANTHER" id="PTHR35368">
    <property type="entry name" value="HYDROPEROXIDE REDUCTASE"/>
    <property type="match status" value="1"/>
</dbReference>
<dbReference type="InterPro" id="IPR052924">
    <property type="entry name" value="OsmC/Ohr_hydroprdx_reductase"/>
</dbReference>
<evidence type="ECO:0000313" key="2">
    <source>
        <dbReference type="EMBL" id="ADC65903.1"/>
    </source>
</evidence>
<dbReference type="InterPro" id="IPR036102">
    <property type="entry name" value="OsmC/Ohrsf"/>
</dbReference>
<dbReference type="OrthoDB" id="106754at2157"/>
<feature type="transmembrane region" description="Helical" evidence="1">
    <location>
        <begin position="71"/>
        <end position="90"/>
    </location>
</feature>
<keyword evidence="1" id="KW-1133">Transmembrane helix</keyword>
<reference evidence="3" key="1">
    <citation type="submission" date="2010-02" db="EMBL/GenBank/DDBJ databases">
        <title>Complete sequence of Ferroglobus placidus DSM 10642.</title>
        <authorList>
            <consortium name="US DOE Joint Genome Institute"/>
            <person name="Lucas S."/>
            <person name="Copeland A."/>
            <person name="Lapidus A."/>
            <person name="Cheng J.-F."/>
            <person name="Bruce D."/>
            <person name="Goodwin L."/>
            <person name="Pitluck S."/>
            <person name="Saunders E."/>
            <person name="Brettin T."/>
            <person name="Detter J.C."/>
            <person name="Han C."/>
            <person name="Tapia R."/>
            <person name="Larimer F."/>
            <person name="Land M."/>
            <person name="Hauser L."/>
            <person name="Kyrpides N."/>
            <person name="Ivanova N."/>
            <person name="Holmes D."/>
            <person name="Lovley D."/>
            <person name="Kyrpides N."/>
            <person name="Anderson I.J."/>
            <person name="Woyke T."/>
        </authorList>
    </citation>
    <scope>NUCLEOTIDE SEQUENCE [LARGE SCALE GENOMIC DNA]</scope>
    <source>
        <strain evidence="3">DSM 10642 / AEDII12DO</strain>
    </source>
</reference>
<dbReference type="Proteomes" id="UP000002613">
    <property type="component" value="Chromosome"/>
</dbReference>
<dbReference type="InterPro" id="IPR015946">
    <property type="entry name" value="KH_dom-like_a/b"/>
</dbReference>
<keyword evidence="3" id="KW-1185">Reference proteome</keyword>
<dbReference type="SUPFAM" id="SSF82784">
    <property type="entry name" value="OsmC-like"/>
    <property type="match status" value="1"/>
</dbReference>
<dbReference type="HOGENOM" id="CLU_100275_2_1_2"/>
<keyword evidence="1" id="KW-0472">Membrane</keyword>
<dbReference type="KEGG" id="fpl:Ferp_1759"/>
<dbReference type="eggNOG" id="arCOG03686">
    <property type="taxonomic scope" value="Archaea"/>
</dbReference>
<dbReference type="PaxDb" id="589924-Ferp_1759"/>
<dbReference type="AlphaFoldDB" id="D3RZJ0"/>
<dbReference type="Pfam" id="PF02566">
    <property type="entry name" value="OsmC"/>
    <property type="match status" value="1"/>
</dbReference>
<name>D3RZJ0_FERPA</name>
<proteinExistence type="predicted"/>
<dbReference type="Gene3D" id="3.30.300.20">
    <property type="match status" value="1"/>
</dbReference>
<sequence>MSEINGVDVEYLKQLVETVKKHPELGRTLWRARSKWKDGFKVEVNIRDFTIRMDEPKDLGGTNTAPNMVEFVLGALGACLVVGYVMNAAIRGIELDKVEIDVEGDIDLPGFFGLESPEKVSPGFTNIRARVFLKTKKPVSKEELKELHETVVKTSPVGNTLMKPVNLEVKLEERRTV</sequence>
<keyword evidence="1" id="KW-0812">Transmembrane</keyword>
<dbReference type="InterPro" id="IPR003718">
    <property type="entry name" value="OsmC/Ohr_fam"/>
</dbReference>
<reference evidence="2 3" key="2">
    <citation type="journal article" date="2011" name="Stand. Genomic Sci.">
        <title>Complete genome sequence of Ferroglobus placidus AEDII12DO.</title>
        <authorList>
            <person name="Anderson I."/>
            <person name="Risso C."/>
            <person name="Holmes D."/>
            <person name="Lucas S."/>
            <person name="Copeland A."/>
            <person name="Lapidus A."/>
            <person name="Cheng J.F."/>
            <person name="Bruce D."/>
            <person name="Goodwin L."/>
            <person name="Pitluck S."/>
            <person name="Saunders E."/>
            <person name="Brettin T."/>
            <person name="Detter J.C."/>
            <person name="Han C."/>
            <person name="Tapia R."/>
            <person name="Larimer F."/>
            <person name="Land M."/>
            <person name="Hauser L."/>
            <person name="Woyke T."/>
            <person name="Lovley D."/>
            <person name="Kyrpides N."/>
            <person name="Ivanova N."/>
        </authorList>
    </citation>
    <scope>NUCLEOTIDE SEQUENCE [LARGE SCALE GENOMIC DNA]</scope>
    <source>
        <strain evidence="3">DSM 10642 / AEDII12DO</strain>
    </source>
</reference>